<evidence type="ECO:0000256" key="2">
    <source>
        <dbReference type="SAM" id="SignalP"/>
    </source>
</evidence>
<keyword evidence="2" id="KW-0732">Signal</keyword>
<dbReference type="PANTHER" id="PTHR45756">
    <property type="entry name" value="PALMITOYLTRANSFERASE"/>
    <property type="match status" value="1"/>
</dbReference>
<keyword evidence="5" id="KW-1185">Reference proteome</keyword>
<dbReference type="Proteomes" id="UP001628156">
    <property type="component" value="Unassembled WGS sequence"/>
</dbReference>
<evidence type="ECO:0000313" key="4">
    <source>
        <dbReference type="EMBL" id="GAB1222881.1"/>
    </source>
</evidence>
<protein>
    <recommendedName>
        <fullName evidence="3">Protein kinase domain-containing protein</fullName>
    </recommendedName>
</protein>
<dbReference type="PANTHER" id="PTHR45756:SF1">
    <property type="entry name" value="PROTEIN KINASE DOMAIN CONTAINING PROTEIN"/>
    <property type="match status" value="1"/>
</dbReference>
<dbReference type="EMBL" id="BAAFRS010000122">
    <property type="protein sequence ID" value="GAB1222881.1"/>
    <property type="molecule type" value="Genomic_DNA"/>
</dbReference>
<dbReference type="PROSITE" id="PS50011">
    <property type="entry name" value="PROTEIN_KINASE_DOM"/>
    <property type="match status" value="1"/>
</dbReference>
<feature type="signal peptide" evidence="2">
    <location>
        <begin position="1"/>
        <end position="18"/>
    </location>
</feature>
<organism evidence="4 5">
    <name type="scientific">Entamoeba nuttalli</name>
    <dbReference type="NCBI Taxonomy" id="412467"/>
    <lineage>
        <taxon>Eukaryota</taxon>
        <taxon>Amoebozoa</taxon>
        <taxon>Evosea</taxon>
        <taxon>Archamoebae</taxon>
        <taxon>Mastigamoebida</taxon>
        <taxon>Entamoebidae</taxon>
        <taxon>Entamoeba</taxon>
    </lineage>
</organism>
<keyword evidence="1" id="KW-1133">Transmembrane helix</keyword>
<dbReference type="InterPro" id="IPR000719">
    <property type="entry name" value="Prot_kinase_dom"/>
</dbReference>
<dbReference type="InterPro" id="IPR001245">
    <property type="entry name" value="Ser-Thr/Tyr_kinase_cat_dom"/>
</dbReference>
<evidence type="ECO:0000256" key="1">
    <source>
        <dbReference type="SAM" id="Phobius"/>
    </source>
</evidence>
<gene>
    <name evidence="4" type="ORF">ENUP19_0122G0027</name>
</gene>
<evidence type="ECO:0000313" key="5">
    <source>
        <dbReference type="Proteomes" id="UP001628156"/>
    </source>
</evidence>
<sequence>MIESFFLLLVLFKIHSFAQCSYGCSDKCIALFTCNTCKDGYEQDGSCLNCIKNEVNFKEIYLQNGTKCQRFDKIISKTNWLPSNLIQIKNGEYKVLNINESSYIDYGPCSFPDNKYRLSQWVAINMSSFQINKIIVISIKRKNYNNLDFNPILYIDSTNSLSNTSIPYCFTRTKLSNESASISFPNLFNSIPFIYLYFSIDGINSIQFEVSVSDQLENITIPSFQLFENQTTQMYFNTTLQSSFTFDLIQQSHYRLINCIKTTLIKIALITIEMNGDYTLIIDSLHDDNDLFLIEINPLTEKCINIWFGKQYSFDTLNNQRGLFISLNASLSLKRRTFFIGTKNHLYNPIVTFKVICPDHCNQKYGNGYCSKYDSKCICNESFGGSDCHKKCWYNNQWTIGNGEGLCYFGELHCNEFCNCEKGYINFNHYCITQTCLDNIKDHNKGIECIRGNSHCLNNCSCENGYTNISSFECIKNECGNGELDEGEECDSVPNCNIYCKCNEGYIKDINKNKCNDIQLEWWIYIIICNGIILLFIMFIIIVILSSHYIFKSKRKDNNEYIQQQPMYYLNLTHSKNLNIFGSKTLIKYSLHPHNLDFGNRTSPTKIHETHFQSIKIQNKSNTKWMMIIFHTTNTPKFIIHFEPQVIFLHPFNNSIKINVSLTLNCTTKIRNTKIPYTVWFSSSKKTLQCIELLLKNKTIETWTQNNQLELFYYLRSIPIRYHSNLIIKTDAESSLSLDLDELNIHDTIYSESNYVHNYIGYYRAVPVFIKQYRQSDYSQQQWQLLKYEINLQYITLSKLRNPFIVNFIGSVNYTKDIYIITQFFKLGSLSQFIQNNSNEIILKLPFKLKIKIMKDIAKGVQFLHYNNILHLNLKPNNILLNSLFDMSNCCVKVTDYCSSPKLLTIRELLNQSSIYYNAPEIFEHYFYKQSDSFSFSIICWELFYQQKYFNKNFNYQKPKKNIPVFVRPHFDDSIPFPLKNLIQLCWKQIYTERPSFDFIVNSLNSIFHTPNNYEMLDKDVDCIALSDFINEKQQQFCFEMMVH</sequence>
<dbReference type="SUPFAM" id="SSF56112">
    <property type="entry name" value="Protein kinase-like (PK-like)"/>
    <property type="match status" value="1"/>
</dbReference>
<feature type="chain" id="PRO_5046574945" description="Protein kinase domain-containing protein" evidence="2">
    <location>
        <begin position="19"/>
        <end position="1044"/>
    </location>
</feature>
<dbReference type="Pfam" id="PF07714">
    <property type="entry name" value="PK_Tyr_Ser-Thr"/>
    <property type="match status" value="1"/>
</dbReference>
<keyword evidence="1" id="KW-0812">Transmembrane</keyword>
<dbReference type="Gene3D" id="1.10.510.10">
    <property type="entry name" value="Transferase(Phosphotransferase) domain 1"/>
    <property type="match status" value="1"/>
</dbReference>
<dbReference type="InterPro" id="IPR053215">
    <property type="entry name" value="TKL_Ser/Thr_kinase"/>
</dbReference>
<keyword evidence="1" id="KW-0472">Membrane</keyword>
<reference evidence="4 5" key="1">
    <citation type="journal article" date="2019" name="PLoS Negl. Trop. Dis.">
        <title>Whole genome sequencing of Entamoeba nuttalli reveals mammalian host-related molecular signatures and a novel octapeptide-repeat surface protein.</title>
        <authorList>
            <person name="Tanaka M."/>
            <person name="Makiuchi T."/>
            <person name="Komiyama T."/>
            <person name="Shiina T."/>
            <person name="Osaki K."/>
            <person name="Tachibana H."/>
        </authorList>
    </citation>
    <scope>NUCLEOTIDE SEQUENCE [LARGE SCALE GENOMIC DNA]</scope>
    <source>
        <strain evidence="4 5">P19-061405</strain>
    </source>
</reference>
<feature type="domain" description="Protein kinase" evidence="3">
    <location>
        <begin position="744"/>
        <end position="1008"/>
    </location>
</feature>
<feature type="transmembrane region" description="Helical" evidence="1">
    <location>
        <begin position="522"/>
        <end position="545"/>
    </location>
</feature>
<name>A0ABQ0DJ57_9EUKA</name>
<evidence type="ECO:0000259" key="3">
    <source>
        <dbReference type="PROSITE" id="PS50011"/>
    </source>
</evidence>
<comment type="caution">
    <text evidence="4">The sequence shown here is derived from an EMBL/GenBank/DDBJ whole genome shotgun (WGS) entry which is preliminary data.</text>
</comment>
<proteinExistence type="predicted"/>
<dbReference type="InterPro" id="IPR011009">
    <property type="entry name" value="Kinase-like_dom_sf"/>
</dbReference>
<accession>A0ABQ0DJ57</accession>